<dbReference type="Pfam" id="PF01255">
    <property type="entry name" value="Prenyltransf"/>
    <property type="match status" value="1"/>
</dbReference>
<name>A0A1F5F4X9_9BACT</name>
<proteinExistence type="inferred from homology"/>
<sequence length="233" mass="26807">MIDKTNIPRHVAIMMDGNRRWAKGKGLSIIAGHAYAVDKIVEQLIERAGELGVEYLTLWAFSTENWGRAEEEVVGLMNLFRKALMTKVERFIAKGAKLKMIGDMSRFAPDIQAGMKEAMKKSEKNDKITVTFALNYGGRDEIKRAVDKWCEENRNQELGIRKDTFEKYLDTAGMPDPDLIIRTGGEMRLSGFLMWSAAYSELYFTEKLFPEFTPNELEKAIEEYQTRQRRFGK</sequence>
<evidence type="ECO:0000256" key="2">
    <source>
        <dbReference type="HAMAP-Rule" id="MF_01139"/>
    </source>
</evidence>
<dbReference type="HAMAP" id="MF_01139">
    <property type="entry name" value="ISPT"/>
    <property type="match status" value="1"/>
</dbReference>
<evidence type="ECO:0000313" key="4">
    <source>
        <dbReference type="Proteomes" id="UP000176191"/>
    </source>
</evidence>
<comment type="cofactor">
    <cofactor evidence="2">
        <name>Mg(2+)</name>
        <dbReference type="ChEBI" id="CHEBI:18420"/>
    </cofactor>
    <text evidence="2">Binds 2 magnesium ions per subunit.</text>
</comment>
<feature type="binding site" evidence="2">
    <location>
        <begin position="62"/>
        <end position="64"/>
    </location>
    <ligand>
        <name>substrate</name>
    </ligand>
</feature>
<comment type="similarity">
    <text evidence="2">Belongs to the UPP synthase family.</text>
</comment>
<dbReference type="SUPFAM" id="SSF64005">
    <property type="entry name" value="Undecaprenyl diphosphate synthase"/>
    <property type="match status" value="1"/>
</dbReference>
<feature type="binding site" evidence="2">
    <location>
        <position position="33"/>
    </location>
    <ligand>
        <name>substrate</name>
    </ligand>
</feature>
<feature type="binding site" evidence="2">
    <location>
        <begin position="17"/>
        <end position="20"/>
    </location>
    <ligand>
        <name>substrate</name>
    </ligand>
</feature>
<dbReference type="GO" id="GO:0000287">
    <property type="term" value="F:magnesium ion binding"/>
    <property type="evidence" value="ECO:0007669"/>
    <property type="project" value="UniProtKB-UniRule"/>
</dbReference>
<feature type="binding site" evidence="2">
    <location>
        <begin position="188"/>
        <end position="190"/>
    </location>
    <ligand>
        <name>substrate</name>
    </ligand>
</feature>
<dbReference type="GO" id="GO:0045547">
    <property type="term" value="F:ditrans,polycis-polyprenyl diphosphate synthase [(2E,6E)-farnesyl diphosphate specific] activity"/>
    <property type="evidence" value="ECO:0007669"/>
    <property type="project" value="TreeGrafter"/>
</dbReference>
<comment type="function">
    <text evidence="2">Catalyzes the condensation of isopentenyl diphosphate (IPP) with allylic pyrophosphates generating different type of terpenoids.</text>
</comment>
<keyword evidence="2" id="KW-0479">Metal-binding</keyword>
<dbReference type="PANTHER" id="PTHR10291:SF0">
    <property type="entry name" value="DEHYDRODOLICHYL DIPHOSPHATE SYNTHASE 2"/>
    <property type="match status" value="1"/>
</dbReference>
<feature type="binding site" evidence="2">
    <location>
        <position position="16"/>
    </location>
    <ligand>
        <name>Mg(2+)</name>
        <dbReference type="ChEBI" id="CHEBI:18420"/>
    </ligand>
</feature>
<feature type="binding site" evidence="2">
    <location>
        <position position="201"/>
    </location>
    <ligand>
        <name>Mg(2+)</name>
        <dbReference type="ChEBI" id="CHEBI:18420"/>
    </ligand>
</feature>
<dbReference type="Proteomes" id="UP000176191">
    <property type="component" value="Unassembled WGS sequence"/>
</dbReference>
<feature type="active site" evidence="2">
    <location>
        <position position="16"/>
    </location>
</feature>
<comment type="subunit">
    <text evidence="2">Homodimer.</text>
</comment>
<feature type="binding site" evidence="2">
    <location>
        <position position="21"/>
    </location>
    <ligand>
        <name>substrate</name>
    </ligand>
</feature>
<organism evidence="3 4">
    <name type="scientific">Candidatus Collierbacteria bacterium RIFOXYA2_FULL_46_10</name>
    <dbReference type="NCBI Taxonomy" id="1817726"/>
    <lineage>
        <taxon>Bacteria</taxon>
        <taxon>Candidatus Collieribacteriota</taxon>
    </lineage>
</organism>
<dbReference type="InterPro" id="IPR001441">
    <property type="entry name" value="UPP_synth-like"/>
</dbReference>
<reference evidence="3 4" key="1">
    <citation type="journal article" date="2016" name="Nat. Commun.">
        <title>Thousands of microbial genomes shed light on interconnected biogeochemical processes in an aquifer system.</title>
        <authorList>
            <person name="Anantharaman K."/>
            <person name="Brown C.T."/>
            <person name="Hug L.A."/>
            <person name="Sharon I."/>
            <person name="Castelle C.J."/>
            <person name="Probst A.J."/>
            <person name="Thomas B.C."/>
            <person name="Singh A."/>
            <person name="Wilkins M.J."/>
            <person name="Karaoz U."/>
            <person name="Brodie E.L."/>
            <person name="Williams K.H."/>
            <person name="Hubbard S.S."/>
            <person name="Banfield J.F."/>
        </authorList>
    </citation>
    <scope>NUCLEOTIDE SEQUENCE [LARGE SCALE GENOMIC DNA]</scope>
</reference>
<evidence type="ECO:0000256" key="1">
    <source>
        <dbReference type="ARBA" id="ARBA00022679"/>
    </source>
</evidence>
<feature type="binding site" evidence="2">
    <location>
        <position position="68"/>
    </location>
    <ligand>
        <name>substrate</name>
    </ligand>
</feature>
<protein>
    <recommendedName>
        <fullName evidence="2">Isoprenyl transferase</fullName>
        <ecNumber evidence="2">2.5.1.-</ecNumber>
    </recommendedName>
</protein>
<dbReference type="InterPro" id="IPR018520">
    <property type="entry name" value="UPP_synth-like_CS"/>
</dbReference>
<dbReference type="EC" id="2.5.1.-" evidence="2"/>
<dbReference type="PANTHER" id="PTHR10291">
    <property type="entry name" value="DEHYDRODOLICHYL DIPHOSPHATE SYNTHASE FAMILY MEMBER"/>
    <property type="match status" value="1"/>
</dbReference>
<dbReference type="GO" id="GO:0016094">
    <property type="term" value="P:polyprenol biosynthetic process"/>
    <property type="evidence" value="ECO:0007669"/>
    <property type="project" value="TreeGrafter"/>
</dbReference>
<keyword evidence="1 2" id="KW-0808">Transferase</keyword>
<dbReference type="NCBIfam" id="TIGR00055">
    <property type="entry name" value="uppS"/>
    <property type="match status" value="1"/>
</dbReference>
<dbReference type="CDD" id="cd00475">
    <property type="entry name" value="Cis_IPPS"/>
    <property type="match status" value="1"/>
</dbReference>
<dbReference type="PROSITE" id="PS01066">
    <property type="entry name" value="UPP_SYNTHASE"/>
    <property type="match status" value="1"/>
</dbReference>
<feature type="binding site" evidence="2">
    <location>
        <position position="66"/>
    </location>
    <ligand>
        <name>substrate</name>
    </ligand>
</feature>
<dbReference type="Gene3D" id="3.40.1180.10">
    <property type="entry name" value="Decaprenyl diphosphate synthase-like"/>
    <property type="match status" value="1"/>
</dbReference>
<dbReference type="AlphaFoldDB" id="A0A1F5F4X9"/>
<feature type="binding site" evidence="2">
    <location>
        <position position="182"/>
    </location>
    <ligand>
        <name>substrate</name>
    </ligand>
</feature>
<comment type="caution">
    <text evidence="3">The sequence shown here is derived from an EMBL/GenBank/DDBJ whole genome shotgun (WGS) entry which is preliminary data.</text>
</comment>
<gene>
    <name evidence="3" type="ORF">A2228_02680</name>
</gene>
<dbReference type="InterPro" id="IPR036424">
    <property type="entry name" value="UPP_synth-like_sf"/>
</dbReference>
<accession>A0A1F5F4X9</accession>
<dbReference type="EMBL" id="MFAK01000036">
    <property type="protein sequence ID" value="OGD74394.1"/>
    <property type="molecule type" value="Genomic_DNA"/>
</dbReference>
<keyword evidence="2" id="KW-0460">Magnesium</keyword>
<feature type="active site" description="Proton acceptor" evidence="2">
    <location>
        <position position="65"/>
    </location>
</feature>
<comment type="caution">
    <text evidence="2">Lacks conserved residue(s) required for the propagation of feature annotation.</text>
</comment>
<evidence type="ECO:0000313" key="3">
    <source>
        <dbReference type="EMBL" id="OGD74394.1"/>
    </source>
</evidence>